<organism evidence="2 3">
    <name type="scientific">Aureliella helgolandensis</name>
    <dbReference type="NCBI Taxonomy" id="2527968"/>
    <lineage>
        <taxon>Bacteria</taxon>
        <taxon>Pseudomonadati</taxon>
        <taxon>Planctomycetota</taxon>
        <taxon>Planctomycetia</taxon>
        <taxon>Pirellulales</taxon>
        <taxon>Pirellulaceae</taxon>
        <taxon>Aureliella</taxon>
    </lineage>
</organism>
<sequence precursor="true">MLFPVLLLVVAVPLHAETEVHSVITGRTWQGIPGLERTAKGRVFVSWFTEGPKEPSPENTVLLCYSDDQAKSFNAPEVMAEPKRGTRCFDPTLWIDPKGRLWYIFNRGNPETAQHDVWARVCDDPDAKVPLFGAEFRIDLQCPYAFRMNKPTVLSSGAWLMSVTHASEPIGSWFAREKQLQGVGISSDAGETWDLHGALEAQRHNRRAKPQG</sequence>
<dbReference type="Proteomes" id="UP000318017">
    <property type="component" value="Chromosome"/>
</dbReference>
<name>A0A518GCR6_9BACT</name>
<dbReference type="Gene3D" id="2.120.10.10">
    <property type="match status" value="1"/>
</dbReference>
<feature type="signal peptide" evidence="1">
    <location>
        <begin position="1"/>
        <end position="16"/>
    </location>
</feature>
<dbReference type="AlphaFoldDB" id="A0A518GCR6"/>
<protein>
    <recommendedName>
        <fullName evidence="4">Sialidase domain-containing protein</fullName>
    </recommendedName>
</protein>
<evidence type="ECO:0000313" key="2">
    <source>
        <dbReference type="EMBL" id="QDV26396.1"/>
    </source>
</evidence>
<dbReference type="SUPFAM" id="SSF50939">
    <property type="entry name" value="Sialidases"/>
    <property type="match status" value="1"/>
</dbReference>
<evidence type="ECO:0000256" key="1">
    <source>
        <dbReference type="SAM" id="SignalP"/>
    </source>
</evidence>
<accession>A0A518GCR6</accession>
<evidence type="ECO:0008006" key="4">
    <source>
        <dbReference type="Google" id="ProtNLM"/>
    </source>
</evidence>
<gene>
    <name evidence="2" type="ORF">Q31a_47700</name>
</gene>
<reference evidence="2 3" key="1">
    <citation type="submission" date="2019-02" db="EMBL/GenBank/DDBJ databases">
        <title>Deep-cultivation of Planctomycetes and their phenomic and genomic characterization uncovers novel biology.</title>
        <authorList>
            <person name="Wiegand S."/>
            <person name="Jogler M."/>
            <person name="Boedeker C."/>
            <person name="Pinto D."/>
            <person name="Vollmers J."/>
            <person name="Rivas-Marin E."/>
            <person name="Kohn T."/>
            <person name="Peeters S.H."/>
            <person name="Heuer A."/>
            <person name="Rast P."/>
            <person name="Oberbeckmann S."/>
            <person name="Bunk B."/>
            <person name="Jeske O."/>
            <person name="Meyerdierks A."/>
            <person name="Storesund J.E."/>
            <person name="Kallscheuer N."/>
            <person name="Luecker S."/>
            <person name="Lage O.M."/>
            <person name="Pohl T."/>
            <person name="Merkel B.J."/>
            <person name="Hornburger P."/>
            <person name="Mueller R.-W."/>
            <person name="Bruemmer F."/>
            <person name="Labrenz M."/>
            <person name="Spormann A.M."/>
            <person name="Op den Camp H."/>
            <person name="Overmann J."/>
            <person name="Amann R."/>
            <person name="Jetten M.S.M."/>
            <person name="Mascher T."/>
            <person name="Medema M.H."/>
            <person name="Devos D.P."/>
            <person name="Kaster A.-K."/>
            <person name="Ovreas L."/>
            <person name="Rohde M."/>
            <person name="Galperin M.Y."/>
            <person name="Jogler C."/>
        </authorList>
    </citation>
    <scope>NUCLEOTIDE SEQUENCE [LARGE SCALE GENOMIC DNA]</scope>
    <source>
        <strain evidence="2 3">Q31a</strain>
    </source>
</reference>
<keyword evidence="3" id="KW-1185">Reference proteome</keyword>
<keyword evidence="1" id="KW-0732">Signal</keyword>
<proteinExistence type="predicted"/>
<dbReference type="KEGG" id="ahel:Q31a_47700"/>
<dbReference type="InterPro" id="IPR036278">
    <property type="entry name" value="Sialidase_sf"/>
</dbReference>
<evidence type="ECO:0000313" key="3">
    <source>
        <dbReference type="Proteomes" id="UP000318017"/>
    </source>
</evidence>
<dbReference type="EMBL" id="CP036298">
    <property type="protein sequence ID" value="QDV26396.1"/>
    <property type="molecule type" value="Genomic_DNA"/>
</dbReference>
<dbReference type="OrthoDB" id="41724at2"/>
<dbReference type="RefSeq" id="WP_145082505.1">
    <property type="nucleotide sequence ID" value="NZ_CP036298.1"/>
</dbReference>
<feature type="chain" id="PRO_5021915649" description="Sialidase domain-containing protein" evidence="1">
    <location>
        <begin position="17"/>
        <end position="212"/>
    </location>
</feature>
<dbReference type="CDD" id="cd15482">
    <property type="entry name" value="Sialidase_non-viral"/>
    <property type="match status" value="1"/>
</dbReference>